<reference evidence="1 2" key="1">
    <citation type="journal article" date="2018" name="Harmful Algae">
        <title>The highly heterogeneous methylated genomes and diverse restriction-modification systems of bloom-forming Microcystis.</title>
        <authorList>
            <person name="Zhao L."/>
            <person name="Song Y."/>
            <person name="Li L."/>
            <person name="Gan N."/>
            <person name="Brand J.J."/>
            <person name="Song L."/>
        </authorList>
    </citation>
    <scope>NUCLEOTIDE SEQUENCE [LARGE SCALE GENOMIC DNA]</scope>
    <source>
        <strain evidence="1 2">PCC 7806SL</strain>
    </source>
</reference>
<gene>
    <name evidence="1" type="ORF">BH695_2051</name>
</gene>
<organism evidence="1 2">
    <name type="scientific">Microcystis aeruginosa PCC 7806SL</name>
    <dbReference type="NCBI Taxonomy" id="1903187"/>
    <lineage>
        <taxon>Bacteria</taxon>
        <taxon>Bacillati</taxon>
        <taxon>Cyanobacteriota</taxon>
        <taxon>Cyanophyceae</taxon>
        <taxon>Oscillatoriophycideae</taxon>
        <taxon>Chroococcales</taxon>
        <taxon>Microcystaceae</taxon>
        <taxon>Microcystis</taxon>
    </lineage>
</organism>
<dbReference type="EMBL" id="CP020771">
    <property type="protein sequence ID" value="ARI81332.1"/>
    <property type="molecule type" value="Genomic_DNA"/>
</dbReference>
<protein>
    <submittedName>
        <fullName evidence="1">Uncharacterized protein</fullName>
    </submittedName>
</protein>
<evidence type="ECO:0000313" key="1">
    <source>
        <dbReference type="EMBL" id="ARI81332.1"/>
    </source>
</evidence>
<keyword evidence="2" id="KW-1185">Reference proteome</keyword>
<evidence type="ECO:0000313" key="2">
    <source>
        <dbReference type="Proteomes" id="UP000192439"/>
    </source>
</evidence>
<name>A0AB33BXZ9_MICA7</name>
<dbReference type="AlphaFoldDB" id="A0AB33BXZ9"/>
<proteinExistence type="predicted"/>
<sequence>MLLLVYGSNARLPFQTIKSHIPHPQLSQIKKAIKVVHNN</sequence>
<accession>A0AB33BXZ9</accession>
<dbReference type="Proteomes" id="UP000192439">
    <property type="component" value="Chromosome"/>
</dbReference>